<dbReference type="HOGENOM" id="CLU_043846_2_0_7"/>
<accession>D1AZ97</accession>
<evidence type="ECO:0000256" key="3">
    <source>
        <dbReference type="ARBA" id="ARBA00022679"/>
    </source>
</evidence>
<evidence type="ECO:0000256" key="6">
    <source>
        <dbReference type="ARBA" id="ARBA00048859"/>
    </source>
</evidence>
<feature type="binding site" evidence="7">
    <location>
        <position position="265"/>
    </location>
    <ligand>
        <name>carbamoyl phosphate</name>
        <dbReference type="ChEBI" id="CHEBI:58228"/>
    </ligand>
</feature>
<feature type="binding site" evidence="7">
    <location>
        <position position="108"/>
    </location>
    <ligand>
        <name>carbamoyl phosphate</name>
        <dbReference type="ChEBI" id="CHEBI:58228"/>
    </ligand>
</feature>
<comment type="subunit">
    <text evidence="7">Heterododecamer (2C3:3R2) of six catalytic PyrB chains organized as two trimers (C3), and six regulatory PyrI chains organized as three dimers (R2).</text>
</comment>
<dbReference type="eggNOG" id="COG0540">
    <property type="taxonomic scope" value="Bacteria"/>
</dbReference>
<dbReference type="GO" id="GO:0004070">
    <property type="term" value="F:aspartate carbamoyltransferase activity"/>
    <property type="evidence" value="ECO:0007669"/>
    <property type="project" value="UniProtKB-UniRule"/>
</dbReference>
<comment type="catalytic activity">
    <reaction evidence="6 7">
        <text>carbamoyl phosphate + L-aspartate = N-carbamoyl-L-aspartate + phosphate + H(+)</text>
        <dbReference type="Rhea" id="RHEA:20013"/>
        <dbReference type="ChEBI" id="CHEBI:15378"/>
        <dbReference type="ChEBI" id="CHEBI:29991"/>
        <dbReference type="ChEBI" id="CHEBI:32814"/>
        <dbReference type="ChEBI" id="CHEBI:43474"/>
        <dbReference type="ChEBI" id="CHEBI:58228"/>
        <dbReference type="EC" id="2.1.3.2"/>
    </reaction>
</comment>
<organism evidence="10 11">
    <name type="scientific">Sulfurospirillum deleyianum (strain ATCC 51133 / DSM 6946 / 5175)</name>
    <dbReference type="NCBI Taxonomy" id="525898"/>
    <lineage>
        <taxon>Bacteria</taxon>
        <taxon>Pseudomonadati</taxon>
        <taxon>Campylobacterota</taxon>
        <taxon>Epsilonproteobacteria</taxon>
        <taxon>Campylobacterales</taxon>
        <taxon>Sulfurospirillaceae</taxon>
        <taxon>Sulfurospirillum</taxon>
    </lineage>
</organism>
<dbReference type="GO" id="GO:0006207">
    <property type="term" value="P:'de novo' pyrimidine nucleobase biosynthetic process"/>
    <property type="evidence" value="ECO:0007669"/>
    <property type="project" value="InterPro"/>
</dbReference>
<dbReference type="PRINTS" id="PR00101">
    <property type="entry name" value="ATCASE"/>
</dbReference>
<gene>
    <name evidence="7" type="primary">pyrB</name>
    <name evidence="10" type="ordered locus">Sdel_0327</name>
</gene>
<evidence type="ECO:0000313" key="10">
    <source>
        <dbReference type="EMBL" id="ACZ11364.1"/>
    </source>
</evidence>
<dbReference type="PROSITE" id="PS00097">
    <property type="entry name" value="CARBAMOYLTRANSFERASE"/>
    <property type="match status" value="1"/>
</dbReference>
<feature type="binding site" evidence="7">
    <location>
        <position position="58"/>
    </location>
    <ligand>
        <name>carbamoyl phosphate</name>
        <dbReference type="ChEBI" id="CHEBI:58228"/>
    </ligand>
</feature>
<dbReference type="Proteomes" id="UP000002222">
    <property type="component" value="Chromosome"/>
</dbReference>
<evidence type="ECO:0000256" key="5">
    <source>
        <dbReference type="ARBA" id="ARBA00043884"/>
    </source>
</evidence>
<feature type="binding site" evidence="7">
    <location>
        <position position="139"/>
    </location>
    <ligand>
        <name>carbamoyl phosphate</name>
        <dbReference type="ChEBI" id="CHEBI:58228"/>
    </ligand>
</feature>
<feature type="binding site" evidence="7">
    <location>
        <position position="136"/>
    </location>
    <ligand>
        <name>carbamoyl phosphate</name>
        <dbReference type="ChEBI" id="CHEBI:58228"/>
    </ligand>
</feature>
<feature type="binding site" evidence="7">
    <location>
        <position position="86"/>
    </location>
    <ligand>
        <name>L-aspartate</name>
        <dbReference type="ChEBI" id="CHEBI:29991"/>
    </ligand>
</feature>
<dbReference type="PANTHER" id="PTHR45753:SF6">
    <property type="entry name" value="ASPARTATE CARBAMOYLTRANSFERASE"/>
    <property type="match status" value="1"/>
</dbReference>
<evidence type="ECO:0000313" key="11">
    <source>
        <dbReference type="Proteomes" id="UP000002222"/>
    </source>
</evidence>
<dbReference type="InterPro" id="IPR036901">
    <property type="entry name" value="Asp/Orn_carbamoylTrfase_sf"/>
</dbReference>
<feature type="domain" description="Aspartate/ornithine carbamoyltransferase Asp/Orn-binding" evidence="8">
    <location>
        <begin position="156"/>
        <end position="302"/>
    </location>
</feature>
<feature type="binding site" evidence="7">
    <location>
        <position position="223"/>
    </location>
    <ligand>
        <name>L-aspartate</name>
        <dbReference type="ChEBI" id="CHEBI:29991"/>
    </ligand>
</feature>
<feature type="binding site" evidence="7">
    <location>
        <position position="169"/>
    </location>
    <ligand>
        <name>L-aspartate</name>
        <dbReference type="ChEBI" id="CHEBI:29991"/>
    </ligand>
</feature>
<evidence type="ECO:0000259" key="9">
    <source>
        <dbReference type="Pfam" id="PF02729"/>
    </source>
</evidence>
<name>D1AZ97_SULD5</name>
<dbReference type="RefSeq" id="WP_012856130.1">
    <property type="nucleotide sequence ID" value="NC_013512.1"/>
</dbReference>
<evidence type="ECO:0000256" key="4">
    <source>
        <dbReference type="ARBA" id="ARBA00022975"/>
    </source>
</evidence>
<dbReference type="Pfam" id="PF00185">
    <property type="entry name" value="OTCace"/>
    <property type="match status" value="1"/>
</dbReference>
<dbReference type="SUPFAM" id="SSF53671">
    <property type="entry name" value="Aspartate/ornithine carbamoyltransferase"/>
    <property type="match status" value="1"/>
</dbReference>
<reference evidence="10 11" key="2">
    <citation type="journal article" date="2010" name="Stand. Genomic Sci.">
        <title>Complete genome sequence of Sulfurospirillum deleyianum type strain (5175).</title>
        <authorList>
            <person name="Sikorski J."/>
            <person name="Lapidus A."/>
            <person name="Copeland A."/>
            <person name="Glavina Del Rio T."/>
            <person name="Nolan M."/>
            <person name="Lucas S."/>
            <person name="Chen F."/>
            <person name="Tice H."/>
            <person name="Cheng J.F."/>
            <person name="Saunders E."/>
            <person name="Bruce D."/>
            <person name="Goodwin L."/>
            <person name="Pitluck S."/>
            <person name="Ovchinnikova G."/>
            <person name="Pati A."/>
            <person name="Ivanova N."/>
            <person name="Mavromatis K."/>
            <person name="Chen A."/>
            <person name="Palaniappan K."/>
            <person name="Chain P."/>
            <person name="Land M."/>
            <person name="Hauser L."/>
            <person name="Chang Y.J."/>
            <person name="Jeffries C.D."/>
            <person name="Brettin T."/>
            <person name="Detter J.C."/>
            <person name="Han C."/>
            <person name="Rohde M."/>
            <person name="Lang E."/>
            <person name="Spring S."/>
            <person name="Goker M."/>
            <person name="Bristow J."/>
            <person name="Eisen J.A."/>
            <person name="Markowitz V."/>
            <person name="Hugenholtz P."/>
            <person name="Kyrpides N.C."/>
            <person name="Klenk H.P."/>
        </authorList>
    </citation>
    <scope>NUCLEOTIDE SEQUENCE [LARGE SCALE GENOMIC DNA]</scope>
    <source>
        <strain evidence="11">ATCC 51133 / DSM 6946 / 5175</strain>
    </source>
</reference>
<comment type="function">
    <text evidence="5 7">Catalyzes the condensation of carbamoyl phosphate and aspartate to form carbamoyl aspartate and inorganic phosphate, the committed step in the de novo pyrimidine nucleotide biosynthesis pathway.</text>
</comment>
<dbReference type="InterPro" id="IPR006132">
    <property type="entry name" value="Asp/Orn_carbamoyltranf_P-bd"/>
</dbReference>
<dbReference type="EMBL" id="CP001816">
    <property type="protein sequence ID" value="ACZ11364.1"/>
    <property type="molecule type" value="Genomic_DNA"/>
</dbReference>
<dbReference type="InterPro" id="IPR006130">
    <property type="entry name" value="Asp/Orn_carbamoylTrfase"/>
</dbReference>
<dbReference type="InterPro" id="IPR006131">
    <property type="entry name" value="Asp_carbamoyltransf_Asp/Orn-bd"/>
</dbReference>
<evidence type="ECO:0000256" key="2">
    <source>
        <dbReference type="ARBA" id="ARBA00008896"/>
    </source>
</evidence>
<comment type="similarity">
    <text evidence="2 7">Belongs to the aspartate/ornithine carbamoyltransferase superfamily. ATCase family.</text>
</comment>
<comment type="pathway">
    <text evidence="1 7">Pyrimidine metabolism; UMP biosynthesis via de novo pathway; (S)-dihydroorotate from bicarbonate: step 2/3.</text>
</comment>
<dbReference type="NCBIfam" id="TIGR00670">
    <property type="entry name" value="asp_carb_tr"/>
    <property type="match status" value="1"/>
</dbReference>
<dbReference type="GO" id="GO:0006520">
    <property type="term" value="P:amino acid metabolic process"/>
    <property type="evidence" value="ECO:0007669"/>
    <property type="project" value="InterPro"/>
</dbReference>
<dbReference type="EC" id="2.1.3.2" evidence="7"/>
<keyword evidence="4 7" id="KW-0665">Pyrimidine biosynthesis</keyword>
<dbReference type="PRINTS" id="PR00100">
    <property type="entry name" value="AOTCASE"/>
</dbReference>
<protein>
    <recommendedName>
        <fullName evidence="7">Aspartate carbamoyltransferase</fullName>
        <ecNumber evidence="7">2.1.3.2</ecNumber>
    </recommendedName>
    <alternativeName>
        <fullName evidence="7">Aspartate transcarbamylase</fullName>
        <shortName evidence="7">ATCase</shortName>
    </alternativeName>
</protein>
<evidence type="ECO:0000259" key="8">
    <source>
        <dbReference type="Pfam" id="PF00185"/>
    </source>
</evidence>
<dbReference type="STRING" id="525898.Sdel_0327"/>
<dbReference type="OrthoDB" id="9774690at2"/>
<sequence length="312" mass="34810">MVYQHKDLIGLRDLCKEEILSFLHLAKEFKELNNSDVKKSSSLYGKTVINAFYENSTRTRVSFEVGAKRLGADAINFSSSQSSSKKGETLVDTIRNMEAMKTDIFVLRHSSSGAAHFVAQNSDASIVNAGDGLNEHPTQGLLDLFTILEHKGSFENLTVSIIGDIAHSRVARSDIWAMRKLGINVKLFGPPMMLPVHMEVFDCHVCSSMEEAIEGSDVIIMLRIQLERQDGSIFPSVREYSKFFGLTSTRMKLANKNAIVLHPGPINRGVEMNSDVVDNKDYSVILNQVENGVAIRMAVLHTLNLYRKSRNM</sequence>
<dbReference type="GO" id="GO:0005829">
    <property type="term" value="C:cytosol"/>
    <property type="evidence" value="ECO:0007669"/>
    <property type="project" value="TreeGrafter"/>
</dbReference>
<evidence type="ECO:0000256" key="7">
    <source>
        <dbReference type="HAMAP-Rule" id="MF_00001"/>
    </source>
</evidence>
<feature type="domain" description="Aspartate/ornithine carbamoyltransferase carbamoyl-P binding" evidence="9">
    <location>
        <begin position="6"/>
        <end position="149"/>
    </location>
</feature>
<feature type="binding site" evidence="7">
    <location>
        <position position="59"/>
    </location>
    <ligand>
        <name>carbamoyl phosphate</name>
        <dbReference type="ChEBI" id="CHEBI:58228"/>
    </ligand>
</feature>
<keyword evidence="3 7" id="KW-0808">Transferase</keyword>
<reference evidence="11" key="1">
    <citation type="submission" date="2009-11" db="EMBL/GenBank/DDBJ databases">
        <title>The complete genome of Sulfurospirillum deleyianum DSM 6946.</title>
        <authorList>
            <consortium name="US DOE Joint Genome Institute (JGI-PGF)"/>
            <person name="Lucas S."/>
            <person name="Copeland A."/>
            <person name="Lapidus A."/>
            <person name="Glavina del Rio T."/>
            <person name="Dalin E."/>
            <person name="Tice H."/>
            <person name="Bruce D."/>
            <person name="Goodwin L."/>
            <person name="Pitluck S."/>
            <person name="Kyrpides N."/>
            <person name="Mavromatis K."/>
            <person name="Ivanova N."/>
            <person name="Ovchinnikova G."/>
            <person name="Munk A.C."/>
            <person name="Lu M."/>
            <person name="Brettin T."/>
            <person name="Detter J.C."/>
            <person name="Han C."/>
            <person name="Tapia R."/>
            <person name="Larimer F."/>
            <person name="Land M."/>
            <person name="Hauser L."/>
            <person name="Markowitz V."/>
            <person name="Cheng J.F."/>
            <person name="Hugenholtz P."/>
            <person name="Woyke T."/>
            <person name="Wu D."/>
            <person name="Aumann P."/>
            <person name="Schneider S."/>
            <person name="Lang E."/>
            <person name="Spring S."/>
            <person name="Klenk H.P."/>
            <person name="Eisen J.A."/>
        </authorList>
    </citation>
    <scope>NUCLEOTIDE SEQUENCE [LARGE SCALE GENOMIC DNA]</scope>
    <source>
        <strain evidence="11">ATCC 51133 / DSM 6946 / 5175</strain>
    </source>
</reference>
<dbReference type="PANTHER" id="PTHR45753">
    <property type="entry name" value="ORNITHINE CARBAMOYLTRANSFERASE, MITOCHONDRIAL"/>
    <property type="match status" value="1"/>
</dbReference>
<keyword evidence="11" id="KW-1185">Reference proteome</keyword>
<dbReference type="AlphaFoldDB" id="D1AZ97"/>
<dbReference type="KEGG" id="sdl:Sdel_0327"/>
<dbReference type="GO" id="GO:0044205">
    <property type="term" value="P:'de novo' UMP biosynthetic process"/>
    <property type="evidence" value="ECO:0007669"/>
    <property type="project" value="UniProtKB-UniRule"/>
</dbReference>
<dbReference type="HAMAP" id="MF_00001">
    <property type="entry name" value="Asp_carb_tr"/>
    <property type="match status" value="1"/>
</dbReference>
<dbReference type="NCBIfam" id="NF002032">
    <property type="entry name" value="PRK00856.1"/>
    <property type="match status" value="1"/>
</dbReference>
<dbReference type="GO" id="GO:0016597">
    <property type="term" value="F:amino acid binding"/>
    <property type="evidence" value="ECO:0007669"/>
    <property type="project" value="InterPro"/>
</dbReference>
<feature type="binding site" evidence="7">
    <location>
        <position position="264"/>
    </location>
    <ligand>
        <name>carbamoyl phosphate</name>
        <dbReference type="ChEBI" id="CHEBI:58228"/>
    </ligand>
</feature>
<dbReference type="Pfam" id="PF02729">
    <property type="entry name" value="OTCace_N"/>
    <property type="match status" value="1"/>
</dbReference>
<dbReference type="Gene3D" id="3.40.50.1370">
    <property type="entry name" value="Aspartate/ornithine carbamoyltransferase"/>
    <property type="match status" value="2"/>
</dbReference>
<dbReference type="UniPathway" id="UPA00070">
    <property type="reaction ID" value="UER00116"/>
</dbReference>
<proteinExistence type="inferred from homology"/>
<dbReference type="InterPro" id="IPR002082">
    <property type="entry name" value="Asp_carbamoyltransf"/>
</dbReference>
<evidence type="ECO:0000256" key="1">
    <source>
        <dbReference type="ARBA" id="ARBA00004852"/>
    </source>
</evidence>